<evidence type="ECO:0000313" key="22">
    <source>
        <dbReference type="Proteomes" id="UP000195137"/>
    </source>
</evidence>
<proteinExistence type="inferred from homology"/>
<evidence type="ECO:0000256" key="15">
    <source>
        <dbReference type="ARBA" id="ARBA00022842"/>
    </source>
</evidence>
<dbReference type="HAMAP" id="MF_00079">
    <property type="entry name" value="HisG_Long"/>
    <property type="match status" value="1"/>
</dbReference>
<evidence type="ECO:0000256" key="18">
    <source>
        <dbReference type="HAMAP-Rule" id="MF_00079"/>
    </source>
</evidence>
<accession>A0A1Y3GEA6</accession>
<evidence type="ECO:0000256" key="5">
    <source>
        <dbReference type="ARBA" id="ARBA00007955"/>
    </source>
</evidence>
<dbReference type="Proteomes" id="UP000195137">
    <property type="component" value="Unassembled WGS sequence"/>
</dbReference>
<feature type="domain" description="Histidine biosynthesis HisG C-terminal" evidence="20">
    <location>
        <begin position="210"/>
        <end position="281"/>
    </location>
</feature>
<dbReference type="NCBIfam" id="TIGR03455">
    <property type="entry name" value="HisG_C-term"/>
    <property type="match status" value="1"/>
</dbReference>
<protein>
    <recommendedName>
        <fullName evidence="7 18">ATP phosphoribosyltransferase</fullName>
        <shortName evidence="18">ATP-PRT</shortName>
        <shortName evidence="18">ATP-PRTase</shortName>
        <ecNumber evidence="6 18">2.4.2.17</ecNumber>
    </recommendedName>
</protein>
<dbReference type="InterPro" id="IPR020621">
    <property type="entry name" value="ATP-PRT_HisG_long"/>
</dbReference>
<evidence type="ECO:0000259" key="20">
    <source>
        <dbReference type="Pfam" id="PF08029"/>
    </source>
</evidence>
<dbReference type="InterPro" id="IPR015867">
    <property type="entry name" value="N-reg_PII/ATP_PRibTrfase_C"/>
</dbReference>
<evidence type="ECO:0000256" key="16">
    <source>
        <dbReference type="ARBA" id="ARBA00023102"/>
    </source>
</evidence>
<evidence type="ECO:0000256" key="7">
    <source>
        <dbReference type="ARBA" id="ARBA00020998"/>
    </source>
</evidence>
<reference evidence="21 22" key="1">
    <citation type="submission" date="2016-12" db="EMBL/GenBank/DDBJ databases">
        <title>Discovery of methanogenic haloarchaea.</title>
        <authorList>
            <person name="Sorokin D.Y."/>
            <person name="Makarova K.S."/>
            <person name="Abbas B."/>
            <person name="Ferrer M."/>
            <person name="Golyshin P.N."/>
        </authorList>
    </citation>
    <scope>NUCLEOTIDE SEQUENCE [LARGE SCALE GENOMIC DNA]</scope>
    <source>
        <strain evidence="21">AMET1</strain>
    </source>
</reference>
<dbReference type="FunFam" id="3.30.70.120:FF:000002">
    <property type="entry name" value="ATP phosphoribosyltransferase"/>
    <property type="match status" value="1"/>
</dbReference>
<dbReference type="SUPFAM" id="SSF53850">
    <property type="entry name" value="Periplasmic binding protein-like II"/>
    <property type="match status" value="1"/>
</dbReference>
<keyword evidence="10 18" id="KW-0328">Glycosyltransferase</keyword>
<dbReference type="OrthoDB" id="33116at2157"/>
<keyword evidence="12 18" id="KW-0479">Metal-binding</keyword>
<dbReference type="GO" id="GO:0005737">
    <property type="term" value="C:cytoplasm"/>
    <property type="evidence" value="ECO:0007669"/>
    <property type="project" value="UniProtKB-SubCell"/>
</dbReference>
<dbReference type="InterPro" id="IPR018198">
    <property type="entry name" value="ATP_PRibTrfase_CS"/>
</dbReference>
<evidence type="ECO:0000256" key="9">
    <source>
        <dbReference type="ARBA" id="ARBA00022605"/>
    </source>
</evidence>
<dbReference type="EMBL" id="MRZU01000004">
    <property type="protein sequence ID" value="OUJ18524.1"/>
    <property type="molecule type" value="Genomic_DNA"/>
</dbReference>
<dbReference type="Pfam" id="PF08029">
    <property type="entry name" value="HisG_C"/>
    <property type="match status" value="1"/>
</dbReference>
<dbReference type="Gene3D" id="3.30.70.120">
    <property type="match status" value="1"/>
</dbReference>
<keyword evidence="14 18" id="KW-0067">ATP-binding</keyword>
<sequence length="285" mass="31418">MRIAVPNKGRIHKPSMELLEKAGLHIEDKGDRKLFARTADPDIMLLFARTADIPEYVNDGAADIGITSLDFINETGVDVELLLDLDFGVAEIVFAVPEDSEIGSPTDVEDQMNIATEFPNITKNYFGDLDIYPDIIEVSGATEMTPQVGIADGIVDLTSTGTTLKVNKLRVIDKILDTSAHLIANKESLKENSKKIREIEMAVESVLRGRKKKYLMMNVPSEKLSAVKEVLPGMSGPTVMNVESEKEIVALHVVVDESEIYQVIQKVRDEGARDILVTSIDRLVP</sequence>
<keyword evidence="11 18" id="KW-0808">Transferase</keyword>
<comment type="pathway">
    <text evidence="4 18">Amino-acid biosynthesis; L-histidine biosynthesis; L-histidine from 5-phospho-alpha-D-ribose 1-diphosphate: step 1/9.</text>
</comment>
<evidence type="ECO:0000256" key="6">
    <source>
        <dbReference type="ARBA" id="ARBA00011946"/>
    </source>
</evidence>
<dbReference type="PROSITE" id="PS01316">
    <property type="entry name" value="ATP_P_PHORIBOSYLTR"/>
    <property type="match status" value="1"/>
</dbReference>
<evidence type="ECO:0000259" key="19">
    <source>
        <dbReference type="Pfam" id="PF01634"/>
    </source>
</evidence>
<keyword evidence="16 18" id="KW-0368">Histidine biosynthesis</keyword>
<comment type="activity regulation">
    <text evidence="18">Feedback inhibited by histidine.</text>
</comment>
<evidence type="ECO:0000256" key="12">
    <source>
        <dbReference type="ARBA" id="ARBA00022723"/>
    </source>
</evidence>
<keyword evidence="22" id="KW-1185">Reference proteome</keyword>
<evidence type="ECO:0000313" key="21">
    <source>
        <dbReference type="EMBL" id="OUJ18524.1"/>
    </source>
</evidence>
<keyword evidence="8 18" id="KW-0963">Cytoplasm</keyword>
<dbReference type="GO" id="GO:0000105">
    <property type="term" value="P:L-histidine biosynthetic process"/>
    <property type="evidence" value="ECO:0007669"/>
    <property type="project" value="UniProtKB-UniRule"/>
</dbReference>
<name>A0A1Y3GEA6_9EURY</name>
<keyword evidence="9 18" id="KW-0028">Amino-acid biosynthesis</keyword>
<evidence type="ECO:0000256" key="10">
    <source>
        <dbReference type="ARBA" id="ARBA00022676"/>
    </source>
</evidence>
<dbReference type="InterPro" id="IPR011322">
    <property type="entry name" value="N-reg_PII-like_a/b"/>
</dbReference>
<dbReference type="InterPro" id="IPR001348">
    <property type="entry name" value="ATP_PRibTrfase_HisG"/>
</dbReference>
<dbReference type="NCBIfam" id="TIGR00070">
    <property type="entry name" value="hisG"/>
    <property type="match status" value="1"/>
</dbReference>
<dbReference type="EC" id="2.4.2.17" evidence="6 18"/>
<comment type="similarity">
    <text evidence="5 18">Belongs to the ATP phosphoribosyltransferase family. Long subfamily.</text>
</comment>
<organism evidence="21 22">
    <name type="scientific">Methanonatronarchaeum thermophilum</name>
    <dbReference type="NCBI Taxonomy" id="1927129"/>
    <lineage>
        <taxon>Archaea</taxon>
        <taxon>Methanobacteriati</taxon>
        <taxon>Methanobacteriota</taxon>
        <taxon>Methanonatronarchaeia</taxon>
        <taxon>Methanonatronarchaeales</taxon>
        <taxon>Methanonatronarchaeaceae</taxon>
        <taxon>Methanonatronarchaeum</taxon>
    </lineage>
</organism>
<dbReference type="InterPro" id="IPR013820">
    <property type="entry name" value="ATP_PRibTrfase_cat"/>
</dbReference>
<dbReference type="GO" id="GO:0000287">
    <property type="term" value="F:magnesium ion binding"/>
    <property type="evidence" value="ECO:0007669"/>
    <property type="project" value="UniProtKB-UniRule"/>
</dbReference>
<evidence type="ECO:0000256" key="14">
    <source>
        <dbReference type="ARBA" id="ARBA00022840"/>
    </source>
</evidence>
<dbReference type="Gene3D" id="3.40.190.10">
    <property type="entry name" value="Periplasmic binding protein-like II"/>
    <property type="match status" value="2"/>
</dbReference>
<dbReference type="UniPathway" id="UPA00031">
    <property type="reaction ID" value="UER00006"/>
</dbReference>
<evidence type="ECO:0000256" key="4">
    <source>
        <dbReference type="ARBA" id="ARBA00004667"/>
    </source>
</evidence>
<evidence type="ECO:0000256" key="3">
    <source>
        <dbReference type="ARBA" id="ARBA00004496"/>
    </source>
</evidence>
<dbReference type="SUPFAM" id="SSF54913">
    <property type="entry name" value="GlnB-like"/>
    <property type="match status" value="1"/>
</dbReference>
<dbReference type="GO" id="GO:0003879">
    <property type="term" value="F:ATP phosphoribosyltransferase activity"/>
    <property type="evidence" value="ECO:0007669"/>
    <property type="project" value="UniProtKB-UniRule"/>
</dbReference>
<evidence type="ECO:0000256" key="8">
    <source>
        <dbReference type="ARBA" id="ARBA00022490"/>
    </source>
</evidence>
<dbReference type="PANTHER" id="PTHR21403">
    <property type="entry name" value="ATP PHOSPHORIBOSYLTRANSFERASE ATP-PRTASE"/>
    <property type="match status" value="1"/>
</dbReference>
<comment type="catalytic activity">
    <reaction evidence="1 18">
        <text>1-(5-phospho-beta-D-ribosyl)-ATP + diphosphate = 5-phospho-alpha-D-ribose 1-diphosphate + ATP</text>
        <dbReference type="Rhea" id="RHEA:18473"/>
        <dbReference type="ChEBI" id="CHEBI:30616"/>
        <dbReference type="ChEBI" id="CHEBI:33019"/>
        <dbReference type="ChEBI" id="CHEBI:58017"/>
        <dbReference type="ChEBI" id="CHEBI:73183"/>
        <dbReference type="EC" id="2.4.2.17"/>
    </reaction>
</comment>
<dbReference type="AlphaFoldDB" id="A0A1Y3GEA6"/>
<dbReference type="RefSeq" id="WP_086637791.1">
    <property type="nucleotide sequence ID" value="NZ_MRZU01000004.1"/>
</dbReference>
<dbReference type="InterPro" id="IPR013115">
    <property type="entry name" value="HisG_C"/>
</dbReference>
<dbReference type="PANTHER" id="PTHR21403:SF10">
    <property type="entry name" value="ATP PHOSPHORIBOSYLTRANSFERASE"/>
    <property type="match status" value="1"/>
</dbReference>
<comment type="cofactor">
    <cofactor evidence="2 18">
        <name>Mg(2+)</name>
        <dbReference type="ChEBI" id="CHEBI:18420"/>
    </cofactor>
</comment>
<comment type="subcellular location">
    <subcellularLocation>
        <location evidence="3 18">Cytoplasm</location>
    </subcellularLocation>
</comment>
<dbReference type="Pfam" id="PF01634">
    <property type="entry name" value="HisG"/>
    <property type="match status" value="1"/>
</dbReference>
<evidence type="ECO:0000256" key="17">
    <source>
        <dbReference type="ARBA" id="ARBA00024861"/>
    </source>
</evidence>
<keyword evidence="13 18" id="KW-0547">Nucleotide-binding</keyword>
<gene>
    <name evidence="18" type="primary">hisG</name>
    <name evidence="21" type="ORF">AMET1_1443</name>
</gene>
<evidence type="ECO:0000256" key="1">
    <source>
        <dbReference type="ARBA" id="ARBA00000915"/>
    </source>
</evidence>
<evidence type="ECO:0000256" key="11">
    <source>
        <dbReference type="ARBA" id="ARBA00022679"/>
    </source>
</evidence>
<feature type="domain" description="ATP phosphoribosyltransferase catalytic" evidence="19">
    <location>
        <begin position="49"/>
        <end position="203"/>
    </location>
</feature>
<evidence type="ECO:0000256" key="2">
    <source>
        <dbReference type="ARBA" id="ARBA00001946"/>
    </source>
</evidence>
<keyword evidence="15 18" id="KW-0460">Magnesium</keyword>
<dbReference type="GO" id="GO:0005524">
    <property type="term" value="F:ATP binding"/>
    <property type="evidence" value="ECO:0007669"/>
    <property type="project" value="UniProtKB-KW"/>
</dbReference>
<comment type="function">
    <text evidence="17 18">Catalyzes the condensation of ATP and 5-phosphoribose 1-diphosphate to form N'-(5'-phosphoribosyl)-ATP (PR-ATP). Has a crucial role in the pathway because the rate of histidine biosynthesis seems to be controlled primarily by regulation of HisG enzymatic activity.</text>
</comment>
<evidence type="ECO:0000256" key="13">
    <source>
        <dbReference type="ARBA" id="ARBA00022741"/>
    </source>
</evidence>
<comment type="caution">
    <text evidence="21">The sequence shown here is derived from an EMBL/GenBank/DDBJ whole genome shotgun (WGS) entry which is preliminary data.</text>
</comment>